<dbReference type="Proteomes" id="UP000824890">
    <property type="component" value="Unassembled WGS sequence"/>
</dbReference>
<organism evidence="3 4">
    <name type="scientific">Brassica napus</name>
    <name type="common">Rape</name>
    <dbReference type="NCBI Taxonomy" id="3708"/>
    <lineage>
        <taxon>Eukaryota</taxon>
        <taxon>Viridiplantae</taxon>
        <taxon>Streptophyta</taxon>
        <taxon>Embryophyta</taxon>
        <taxon>Tracheophyta</taxon>
        <taxon>Spermatophyta</taxon>
        <taxon>Magnoliopsida</taxon>
        <taxon>eudicotyledons</taxon>
        <taxon>Gunneridae</taxon>
        <taxon>Pentapetalae</taxon>
        <taxon>rosids</taxon>
        <taxon>malvids</taxon>
        <taxon>Brassicales</taxon>
        <taxon>Brassicaceae</taxon>
        <taxon>Brassiceae</taxon>
        <taxon>Brassica</taxon>
    </lineage>
</organism>
<proteinExistence type="inferred from homology"/>
<evidence type="ECO:0000313" key="3">
    <source>
        <dbReference type="EMBL" id="KAH0907622.1"/>
    </source>
</evidence>
<name>A0ABQ8BS17_BRANA</name>
<comment type="similarity">
    <text evidence="1">Belongs to the brassicaceae elicitor peptide family.</text>
</comment>
<gene>
    <name evidence="3" type="ORF">HID58_039449</name>
</gene>
<evidence type="ECO:0000313" key="4">
    <source>
        <dbReference type="Proteomes" id="UP000824890"/>
    </source>
</evidence>
<comment type="caution">
    <text evidence="3">The sequence shown here is derived from an EMBL/GenBank/DDBJ whole genome shotgun (WGS) entry which is preliminary data.</text>
</comment>
<evidence type="ECO:0000256" key="2">
    <source>
        <dbReference type="ARBA" id="ARBA00022821"/>
    </source>
</evidence>
<reference evidence="3 4" key="1">
    <citation type="submission" date="2021-05" db="EMBL/GenBank/DDBJ databases">
        <title>Genome Assembly of Synthetic Allotetraploid Brassica napus Reveals Homoeologous Exchanges between Subgenomes.</title>
        <authorList>
            <person name="Davis J.T."/>
        </authorList>
    </citation>
    <scope>NUCLEOTIDE SEQUENCE [LARGE SCALE GENOMIC DNA]</scope>
    <source>
        <strain evidence="4">cv. Da-Ae</strain>
        <tissue evidence="3">Seedling</tissue>
    </source>
</reference>
<dbReference type="EMBL" id="JAGKQM010000010">
    <property type="protein sequence ID" value="KAH0907622.1"/>
    <property type="molecule type" value="Genomic_DNA"/>
</dbReference>
<accession>A0ABQ8BS17</accession>
<keyword evidence="2" id="KW-0611">Plant defense</keyword>
<keyword evidence="4" id="KW-1185">Reference proteome</keyword>
<evidence type="ECO:0000256" key="1">
    <source>
        <dbReference type="ARBA" id="ARBA00011021"/>
    </source>
</evidence>
<protein>
    <submittedName>
        <fullName evidence="3">Uncharacterized protein</fullName>
    </submittedName>
</protein>
<dbReference type="InterPro" id="IPR035176">
    <property type="entry name" value="PEP"/>
</dbReference>
<dbReference type="Pfam" id="PF17232">
    <property type="entry name" value="Pep1_7"/>
    <property type="match status" value="1"/>
</dbReference>
<sequence length="111" mass="13009">MEKERRSEEETSHHRPCQFLNEAINSFMECLGLHISPSPYYSASSVIYYKFISKEAKENQVFQKEFYLLFYIDMTKLDETPNGIVTTRGMIVRLKQRGRETPSSGRPGRHN</sequence>